<reference evidence="5" key="1">
    <citation type="submission" date="2023-05" db="EMBL/GenBank/DDBJ databases">
        <authorList>
            <person name="Stuckert A."/>
        </authorList>
    </citation>
    <scope>NUCLEOTIDE SEQUENCE</scope>
</reference>
<protein>
    <recommendedName>
        <fullName evidence="4">ABC transporter domain-containing protein</fullName>
    </recommendedName>
</protein>
<dbReference type="Proteomes" id="UP001162483">
    <property type="component" value="Unassembled WGS sequence"/>
</dbReference>
<name>A0ABN9F9K2_9NEOB</name>
<comment type="caution">
    <text evidence="5">The sequence shown here is derived from an EMBL/GenBank/DDBJ whole genome shotgun (WGS) entry which is preliminary data.</text>
</comment>
<keyword evidence="6" id="KW-1185">Reference proteome</keyword>
<sequence>MIFASGLAPHFAMTSMQDMKIKARSQLRISGLFPSAYWFGQALVDVALSWLLLFLMIAILFAFSYSFHLSFLNAVLLIVEVLGYGMAMVLYVYLITLVFGRKKIHHDRWSFFFILSSVIPAILLWVVITFPVEIYFLYLILVPPSSLMAFLIHLVHLKEDYYRVQLSVAYGHLVIPYAQTIVFWGLLWFLEWWIGTRSLKQDPVFRFTKRKHPFTQNPEELEDADEEVLAEKERVNTLKTTDQKEERPTILVDSLRKEFKEKSGFCRFFRKEKKRTAISHTSFCVKKGEVLGLLGPNGAGKTTSVLILAGEMKPSAGQVVLGSAGDPHRTEDSAALGYCPQHNPLWPNITVKEHLEIYAAVKGMNKEDTDRAIKRVSEALEMKEHLSKPARKLSAGVSRKVCFAISMLGNPTIVLLDEPSTGLDPKGQQRLWRAIRAAFKNRERGAILTTHYMEEAEAVCDRVAIMVSGKLRCIGSIQHLKSKFGKGYLLEIKLKDTYQVDVIHQEVLRLFPQAAKQDRFSSLLVYKIPMDNVQSLSQAFLQLENAKQIFNFEEYSFSQSTLEQVFLELAKEQEKEDFHLDSSFRWKQLRSEEI</sequence>
<accession>A0ABN9F9K2</accession>
<evidence type="ECO:0000256" key="1">
    <source>
        <dbReference type="ARBA" id="ARBA00022741"/>
    </source>
</evidence>
<keyword evidence="3" id="KW-0812">Transmembrane</keyword>
<keyword evidence="1" id="KW-0547">Nucleotide-binding</keyword>
<feature type="transmembrane region" description="Helical" evidence="3">
    <location>
        <begin position="134"/>
        <end position="155"/>
    </location>
</feature>
<dbReference type="PANTHER" id="PTHR19229">
    <property type="entry name" value="ATP-BINDING CASSETTE TRANSPORTER SUBFAMILY A ABCA"/>
    <property type="match status" value="1"/>
</dbReference>
<dbReference type="SUPFAM" id="SSF52540">
    <property type="entry name" value="P-loop containing nucleoside triphosphate hydrolases"/>
    <property type="match status" value="1"/>
</dbReference>
<feature type="domain" description="ABC transporter" evidence="4">
    <location>
        <begin position="250"/>
        <end position="493"/>
    </location>
</feature>
<evidence type="ECO:0000256" key="2">
    <source>
        <dbReference type="ARBA" id="ARBA00022840"/>
    </source>
</evidence>
<dbReference type="SMART" id="SM00382">
    <property type="entry name" value="AAA"/>
    <property type="match status" value="1"/>
</dbReference>
<dbReference type="Gene3D" id="3.40.50.300">
    <property type="entry name" value="P-loop containing nucleotide triphosphate hydrolases"/>
    <property type="match status" value="1"/>
</dbReference>
<dbReference type="Pfam" id="PF23321">
    <property type="entry name" value="R1_ABCA1"/>
    <property type="match status" value="1"/>
</dbReference>
<dbReference type="InterPro" id="IPR003593">
    <property type="entry name" value="AAA+_ATPase"/>
</dbReference>
<dbReference type="PROSITE" id="PS50893">
    <property type="entry name" value="ABC_TRANSPORTER_2"/>
    <property type="match status" value="1"/>
</dbReference>
<dbReference type="Pfam" id="PF00005">
    <property type="entry name" value="ABC_tran"/>
    <property type="match status" value="1"/>
</dbReference>
<dbReference type="InterPro" id="IPR026082">
    <property type="entry name" value="ABCA"/>
</dbReference>
<evidence type="ECO:0000259" key="4">
    <source>
        <dbReference type="PROSITE" id="PS50893"/>
    </source>
</evidence>
<dbReference type="CDD" id="cd03263">
    <property type="entry name" value="ABC_subfamily_A"/>
    <property type="match status" value="1"/>
</dbReference>
<keyword evidence="3" id="KW-1133">Transmembrane helix</keyword>
<feature type="transmembrane region" description="Helical" evidence="3">
    <location>
        <begin position="167"/>
        <end position="190"/>
    </location>
</feature>
<gene>
    <name evidence="5" type="ORF">SPARVUS_LOCUS11607045</name>
</gene>
<feature type="transmembrane region" description="Helical" evidence="3">
    <location>
        <begin position="111"/>
        <end position="128"/>
    </location>
</feature>
<feature type="transmembrane region" description="Helical" evidence="3">
    <location>
        <begin position="71"/>
        <end position="99"/>
    </location>
</feature>
<evidence type="ECO:0000313" key="6">
    <source>
        <dbReference type="Proteomes" id="UP001162483"/>
    </source>
</evidence>
<evidence type="ECO:0000313" key="5">
    <source>
        <dbReference type="EMBL" id="CAI9593698.1"/>
    </source>
</evidence>
<proteinExistence type="predicted"/>
<dbReference type="PANTHER" id="PTHR19229:SF274">
    <property type="entry name" value="ABC-TYPE ORGANIC ANION TRANSPORTER ABCA8"/>
    <property type="match status" value="1"/>
</dbReference>
<dbReference type="EMBL" id="CATNWA010016571">
    <property type="protein sequence ID" value="CAI9593698.1"/>
    <property type="molecule type" value="Genomic_DNA"/>
</dbReference>
<keyword evidence="2" id="KW-0067">ATP-binding</keyword>
<evidence type="ECO:0000256" key="3">
    <source>
        <dbReference type="SAM" id="Phobius"/>
    </source>
</evidence>
<keyword evidence="3" id="KW-0472">Membrane</keyword>
<feature type="transmembrane region" description="Helical" evidence="3">
    <location>
        <begin position="42"/>
        <end position="65"/>
    </location>
</feature>
<dbReference type="InterPro" id="IPR003439">
    <property type="entry name" value="ABC_transporter-like_ATP-bd"/>
</dbReference>
<dbReference type="InterPro" id="IPR027417">
    <property type="entry name" value="P-loop_NTPase"/>
</dbReference>
<organism evidence="5 6">
    <name type="scientific">Staurois parvus</name>
    <dbReference type="NCBI Taxonomy" id="386267"/>
    <lineage>
        <taxon>Eukaryota</taxon>
        <taxon>Metazoa</taxon>
        <taxon>Chordata</taxon>
        <taxon>Craniata</taxon>
        <taxon>Vertebrata</taxon>
        <taxon>Euteleostomi</taxon>
        <taxon>Amphibia</taxon>
        <taxon>Batrachia</taxon>
        <taxon>Anura</taxon>
        <taxon>Neobatrachia</taxon>
        <taxon>Ranoidea</taxon>
        <taxon>Ranidae</taxon>
        <taxon>Staurois</taxon>
    </lineage>
</organism>
<dbReference type="InterPro" id="IPR056264">
    <property type="entry name" value="R2_ABCA1-4-like"/>
</dbReference>